<dbReference type="AlphaFoldDB" id="A0AAD5VYW3"/>
<reference evidence="2" key="1">
    <citation type="submission" date="2022-07" db="EMBL/GenBank/DDBJ databases">
        <title>Genome Sequence of Leucocoprinus birnbaumii.</title>
        <authorList>
            <person name="Buettner E."/>
        </authorList>
    </citation>
    <scope>NUCLEOTIDE SEQUENCE</scope>
    <source>
        <strain evidence="2">VT141</strain>
    </source>
</reference>
<comment type="caution">
    <text evidence="2">The sequence shown here is derived from an EMBL/GenBank/DDBJ whole genome shotgun (WGS) entry which is preliminary data.</text>
</comment>
<gene>
    <name evidence="2" type="ORF">NP233_g4193</name>
</gene>
<dbReference type="Proteomes" id="UP001213000">
    <property type="component" value="Unassembled WGS sequence"/>
</dbReference>
<name>A0AAD5VYW3_9AGAR</name>
<proteinExistence type="predicted"/>
<evidence type="ECO:0000256" key="1">
    <source>
        <dbReference type="SAM" id="MobiDB-lite"/>
    </source>
</evidence>
<feature type="compositionally biased region" description="Low complexity" evidence="1">
    <location>
        <begin position="497"/>
        <end position="519"/>
    </location>
</feature>
<accession>A0AAD5VYW3</accession>
<keyword evidence="3" id="KW-1185">Reference proteome</keyword>
<protein>
    <submittedName>
        <fullName evidence="2">Uncharacterized protein</fullName>
    </submittedName>
</protein>
<sequence>MTEDPNHRVFSIIKQEQPGRAWVTNGDLYYSPNCIRGVGIPEHQQDINLKPGVSKASDFQEPIWWDKKTEWLAFVIRQPVPYSGAIVDALNVVPDTLISVPNKGVRMLPEAALPWKELEVMLIAMAQALEDSLPYVVRAVCIQGKPFPPSKWGYDTFYPIVEEASRHIEAGRDWFAMWLGYVYWLSKKVYEHSGYTEDLTAPLWYLHIVRACNDQPMYDLLRTTPLLQNHWKWNRVGVWLHHPDDVEEQPTAQWFVDRGAPVWYRWGGREKATMRSGNRHALIQPKPEELQHATTWIAPTPSTTYTIKFPASSSSVTYTPVPASPDNVYMYQNSYGRNSTPDVWMPTVSTGPPSSAAKSSIGVQQSAPASTGFVAEKYVPDEAVNASSSSIMSSKAARRVWNEFWGKREALHEKMLKAESDAKKMTRVERERMKPVVSTIVYEWGWDEDETPPIFTKKLVRKADRAETIARYGKEIRRYDSYMNEWHLCHKFTDTESPGSSMPSSSPQESHSIGSLQSSIPSSSIQNVVALIPSSAREAPSSVLQSSVPPLPPSFLAYNSGDPNSNEFKMERTRTEVLRLLGRRFGFVPPLPVPLRISETVLETHMKGLLTVLGMETDKASLDFFKTPLGRICVIFMKSFTGKGEERPSSDIWDLSRGNRQTLAFNVRVGSIRMLECAASKRWYMFDMGAARTVKWNIAVSSAADALYVCRLDNKMTEKEIALDLAEEGVRFHTVQRRDTLGMARKDRSASTYVPMRLSGHAFNKRDFDFYHKQAEFILSLPRARAAIMRGGFARRIAIDYLSISEVTKGPRGIDDEEGHMFIAKDSAGVEYVDDGLTVGEYDALCGLYLTFTGSGQQVAKLSWYPLTYVFDGQGEDMGWWTGRAERLWESCNASILSSDPNRKLELPKAVMKWRDRVRGFGDGRRAAKSLEEWSRDFLKSELGEL</sequence>
<evidence type="ECO:0000313" key="2">
    <source>
        <dbReference type="EMBL" id="KAJ3570763.1"/>
    </source>
</evidence>
<organism evidence="2 3">
    <name type="scientific">Leucocoprinus birnbaumii</name>
    <dbReference type="NCBI Taxonomy" id="56174"/>
    <lineage>
        <taxon>Eukaryota</taxon>
        <taxon>Fungi</taxon>
        <taxon>Dikarya</taxon>
        <taxon>Basidiomycota</taxon>
        <taxon>Agaricomycotina</taxon>
        <taxon>Agaricomycetes</taxon>
        <taxon>Agaricomycetidae</taxon>
        <taxon>Agaricales</taxon>
        <taxon>Agaricineae</taxon>
        <taxon>Agaricaceae</taxon>
        <taxon>Leucocoprinus</taxon>
    </lineage>
</organism>
<feature type="region of interest" description="Disordered" evidence="1">
    <location>
        <begin position="494"/>
        <end position="519"/>
    </location>
</feature>
<evidence type="ECO:0000313" key="3">
    <source>
        <dbReference type="Proteomes" id="UP001213000"/>
    </source>
</evidence>
<dbReference type="EMBL" id="JANIEX010000220">
    <property type="protein sequence ID" value="KAJ3570763.1"/>
    <property type="molecule type" value="Genomic_DNA"/>
</dbReference>